<dbReference type="PANTHER" id="PTHR43292:SF4">
    <property type="entry name" value="ACYL-COA DEHYDROGENASE FADE34"/>
    <property type="match status" value="1"/>
</dbReference>
<comment type="similarity">
    <text evidence="2 6">Belongs to the acyl-CoA dehydrogenase family.</text>
</comment>
<dbReference type="SUPFAM" id="SSF47203">
    <property type="entry name" value="Acyl-CoA dehydrogenase C-terminal domain-like"/>
    <property type="match status" value="1"/>
</dbReference>
<dbReference type="GO" id="GO:0050660">
    <property type="term" value="F:flavin adenine dinucleotide binding"/>
    <property type="evidence" value="ECO:0007669"/>
    <property type="project" value="InterPro"/>
</dbReference>
<dbReference type="GO" id="GO:0005886">
    <property type="term" value="C:plasma membrane"/>
    <property type="evidence" value="ECO:0007669"/>
    <property type="project" value="TreeGrafter"/>
</dbReference>
<dbReference type="PANTHER" id="PTHR43292">
    <property type="entry name" value="ACYL-COA DEHYDROGENASE"/>
    <property type="match status" value="1"/>
</dbReference>
<dbReference type="SUPFAM" id="SSF56645">
    <property type="entry name" value="Acyl-CoA dehydrogenase NM domain-like"/>
    <property type="match status" value="1"/>
</dbReference>
<dbReference type="InterPro" id="IPR009100">
    <property type="entry name" value="AcylCoA_DH/oxidase_NM_dom_sf"/>
</dbReference>
<evidence type="ECO:0000256" key="2">
    <source>
        <dbReference type="ARBA" id="ARBA00009347"/>
    </source>
</evidence>
<dbReference type="AlphaFoldDB" id="A0A285EDB1"/>
<dbReference type="InterPro" id="IPR013786">
    <property type="entry name" value="AcylCoA_DH/ox_N"/>
</dbReference>
<keyword evidence="3 6" id="KW-0285">Flavoprotein</keyword>
<evidence type="ECO:0000259" key="8">
    <source>
        <dbReference type="Pfam" id="PF02770"/>
    </source>
</evidence>
<evidence type="ECO:0000259" key="9">
    <source>
        <dbReference type="Pfam" id="PF02771"/>
    </source>
</evidence>
<protein>
    <submittedName>
        <fullName evidence="10">Acyl-CoA dehydrogenase</fullName>
    </submittedName>
</protein>
<feature type="domain" description="Acyl-CoA dehydrogenase/oxidase N-terminal" evidence="9">
    <location>
        <begin position="6"/>
        <end position="123"/>
    </location>
</feature>
<dbReference type="InterPro" id="IPR006091">
    <property type="entry name" value="Acyl-CoA_Oxase/DH_mid-dom"/>
</dbReference>
<evidence type="ECO:0000259" key="7">
    <source>
        <dbReference type="Pfam" id="PF00441"/>
    </source>
</evidence>
<evidence type="ECO:0000256" key="3">
    <source>
        <dbReference type="ARBA" id="ARBA00022630"/>
    </source>
</evidence>
<dbReference type="Pfam" id="PF00441">
    <property type="entry name" value="Acyl-CoA_dh_1"/>
    <property type="match status" value="1"/>
</dbReference>
<dbReference type="Gene3D" id="2.40.110.10">
    <property type="entry name" value="Butyryl-CoA Dehydrogenase, subunit A, domain 2"/>
    <property type="match status" value="1"/>
</dbReference>
<dbReference type="Pfam" id="PF02770">
    <property type="entry name" value="Acyl-CoA_dh_M"/>
    <property type="match status" value="1"/>
</dbReference>
<dbReference type="EMBL" id="OBDO01000003">
    <property type="protein sequence ID" value="SNX96041.1"/>
    <property type="molecule type" value="Genomic_DNA"/>
</dbReference>
<dbReference type="RefSeq" id="WP_097206067.1">
    <property type="nucleotide sequence ID" value="NZ_JACHXB010000004.1"/>
</dbReference>
<dbReference type="InterPro" id="IPR036250">
    <property type="entry name" value="AcylCo_DH-like_C"/>
</dbReference>
<dbReference type="Proteomes" id="UP000219514">
    <property type="component" value="Unassembled WGS sequence"/>
</dbReference>
<evidence type="ECO:0000256" key="1">
    <source>
        <dbReference type="ARBA" id="ARBA00001974"/>
    </source>
</evidence>
<dbReference type="FunFam" id="2.40.110.10:FF:000011">
    <property type="entry name" value="Acyl-CoA dehydrogenase FadE34"/>
    <property type="match status" value="1"/>
</dbReference>
<comment type="cofactor">
    <cofactor evidence="1 6">
        <name>FAD</name>
        <dbReference type="ChEBI" id="CHEBI:57692"/>
    </cofactor>
</comment>
<dbReference type="OrthoDB" id="3964153at2"/>
<evidence type="ECO:0000313" key="11">
    <source>
        <dbReference type="Proteomes" id="UP000219514"/>
    </source>
</evidence>
<dbReference type="GO" id="GO:0016627">
    <property type="term" value="F:oxidoreductase activity, acting on the CH-CH group of donors"/>
    <property type="evidence" value="ECO:0007669"/>
    <property type="project" value="InterPro"/>
</dbReference>
<keyword evidence="5 6" id="KW-0560">Oxidoreductase</keyword>
<dbReference type="Gene3D" id="1.10.540.10">
    <property type="entry name" value="Acyl-CoA dehydrogenase/oxidase, N-terminal domain"/>
    <property type="match status" value="1"/>
</dbReference>
<feature type="domain" description="Acyl-CoA dehydrogenase/oxidase C-terminal" evidence="7">
    <location>
        <begin position="235"/>
        <end position="387"/>
    </location>
</feature>
<gene>
    <name evidence="10" type="ORF">SAMN06893097_103210</name>
</gene>
<evidence type="ECO:0000256" key="6">
    <source>
        <dbReference type="RuleBase" id="RU362125"/>
    </source>
</evidence>
<dbReference type="InterPro" id="IPR009075">
    <property type="entry name" value="AcylCo_DH/oxidase_C"/>
</dbReference>
<keyword evidence="11" id="KW-1185">Reference proteome</keyword>
<sequence>MDFDDTPDQARLRDAVRQFLVDHDSELAHGDGAYLEEPGTDRVEGLRRTQAILFDAGLIGLTWPKDYGGGGGTNAQQAVVNEELHRARVAGPIGHVGLGMCGPTVLGHGSEDQKQRYIRRLLRADDLWCQLFSEPGSGSDLAALRTKAVRHDDGWHIQGQKVWTTLAQHSRYGILLARTNPEAQKHRGLTMFVVDMESPGVTVRPLRQMNGHQSFNEVFLDDVVIDDSERLGDVDDGWRVALTTLMSERMAVGGGGGELGVRSDALVAHAASRLPQLSDDRRRLTIEALGRVLVESLAARYTGYRLQTSVERGGRPGPEASAGKLTAVRVAHATADLGQRLLGDEAVLARSVEGDWRWATSQASTPGIALAGGADEILRNILGERVLGLPPDSARVAPRPTPPSESR</sequence>
<dbReference type="InterPro" id="IPR052161">
    <property type="entry name" value="Mycobact_Acyl-CoA_DH"/>
</dbReference>
<evidence type="ECO:0000256" key="5">
    <source>
        <dbReference type="ARBA" id="ARBA00023002"/>
    </source>
</evidence>
<dbReference type="Pfam" id="PF02771">
    <property type="entry name" value="Acyl-CoA_dh_N"/>
    <property type="match status" value="1"/>
</dbReference>
<evidence type="ECO:0000256" key="4">
    <source>
        <dbReference type="ARBA" id="ARBA00022827"/>
    </source>
</evidence>
<proteinExistence type="inferred from homology"/>
<reference evidence="10 11" key="1">
    <citation type="submission" date="2017-09" db="EMBL/GenBank/DDBJ databases">
        <authorList>
            <person name="Ehlers B."/>
            <person name="Leendertz F.H."/>
        </authorList>
    </citation>
    <scope>NUCLEOTIDE SEQUENCE [LARGE SCALE GENOMIC DNA]</scope>
    <source>
        <strain evidence="10 11">DSM 46844</strain>
    </source>
</reference>
<evidence type="ECO:0000313" key="10">
    <source>
        <dbReference type="EMBL" id="SNX96041.1"/>
    </source>
</evidence>
<accession>A0A285EDB1</accession>
<name>A0A285EDB1_9ACTN</name>
<organism evidence="10 11">
    <name type="scientific">Geodermatophilus sabuli</name>
    <dbReference type="NCBI Taxonomy" id="1564158"/>
    <lineage>
        <taxon>Bacteria</taxon>
        <taxon>Bacillati</taxon>
        <taxon>Actinomycetota</taxon>
        <taxon>Actinomycetes</taxon>
        <taxon>Geodermatophilales</taxon>
        <taxon>Geodermatophilaceae</taxon>
        <taxon>Geodermatophilus</taxon>
    </lineage>
</organism>
<feature type="domain" description="Acyl-CoA oxidase/dehydrogenase middle" evidence="8">
    <location>
        <begin position="129"/>
        <end position="223"/>
    </location>
</feature>
<dbReference type="InterPro" id="IPR046373">
    <property type="entry name" value="Acyl-CoA_Oxase/DH_mid-dom_sf"/>
</dbReference>
<dbReference type="InterPro" id="IPR037069">
    <property type="entry name" value="AcylCoA_DH/ox_N_sf"/>
</dbReference>
<keyword evidence="4 6" id="KW-0274">FAD</keyword>
<dbReference type="Gene3D" id="1.20.140.10">
    <property type="entry name" value="Butyryl-CoA Dehydrogenase, subunit A, domain 3"/>
    <property type="match status" value="1"/>
</dbReference>